<accession>A0ABS6ED41</accession>
<reference evidence="1 2" key="1">
    <citation type="submission" date="2021-06" db="EMBL/GenBank/DDBJ databases">
        <authorList>
            <person name="Sun Q."/>
            <person name="Li D."/>
        </authorList>
    </citation>
    <scope>NUCLEOTIDE SEQUENCE [LARGE SCALE GENOMIC DNA]</scope>
    <source>
        <strain evidence="1 2">MSJ-40</strain>
    </source>
</reference>
<dbReference type="Proteomes" id="UP000749471">
    <property type="component" value="Unassembled WGS sequence"/>
</dbReference>
<gene>
    <name evidence="1" type="ORF">KQI42_19040</name>
</gene>
<evidence type="ECO:0000313" key="2">
    <source>
        <dbReference type="Proteomes" id="UP000749471"/>
    </source>
</evidence>
<name>A0ABS6ED41_9FIRM</name>
<sequence>MNEINSNKVIEVMDRWNRAIIYDKPFAYITPSFIGKYEYAILPVPSYYYDEYINIYEKLPLNKISEEEEFKKYDILMCSNNTEGFKGDSTNTSIDNNAQINYEIYYRYSRKHFCKADLKGIIF</sequence>
<dbReference type="RefSeq" id="WP_216522062.1">
    <property type="nucleotide sequence ID" value="NZ_JAHLPM010000025.1"/>
</dbReference>
<evidence type="ECO:0000313" key="1">
    <source>
        <dbReference type="EMBL" id="MBU5440093.1"/>
    </source>
</evidence>
<dbReference type="EMBL" id="JAHLPM010000025">
    <property type="protein sequence ID" value="MBU5440093.1"/>
    <property type="molecule type" value="Genomic_DNA"/>
</dbReference>
<protein>
    <submittedName>
        <fullName evidence="1">Uncharacterized protein</fullName>
    </submittedName>
</protein>
<proteinExistence type="predicted"/>
<comment type="caution">
    <text evidence="1">The sequence shown here is derived from an EMBL/GenBank/DDBJ whole genome shotgun (WGS) entry which is preliminary data.</text>
</comment>
<keyword evidence="2" id="KW-1185">Reference proteome</keyword>
<organism evidence="1 2">
    <name type="scientific">Tissierella simiarum</name>
    <dbReference type="NCBI Taxonomy" id="2841534"/>
    <lineage>
        <taxon>Bacteria</taxon>
        <taxon>Bacillati</taxon>
        <taxon>Bacillota</taxon>
        <taxon>Tissierellia</taxon>
        <taxon>Tissierellales</taxon>
        <taxon>Tissierellaceae</taxon>
        <taxon>Tissierella</taxon>
    </lineage>
</organism>